<dbReference type="EMBL" id="JABANM010030035">
    <property type="protein sequence ID" value="KAF4706960.1"/>
    <property type="molecule type" value="Genomic_DNA"/>
</dbReference>
<dbReference type="AlphaFoldDB" id="A0A7J6QHE6"/>
<dbReference type="Proteomes" id="UP000574390">
    <property type="component" value="Unassembled WGS sequence"/>
</dbReference>
<gene>
    <name evidence="1" type="ORF">FOZ62_024077</name>
</gene>
<comment type="caution">
    <text evidence="1">The sequence shown here is derived from an EMBL/GenBank/DDBJ whole genome shotgun (WGS) entry which is preliminary data.</text>
</comment>
<proteinExistence type="predicted"/>
<sequence length="122" mass="13834">MRSTQEEPTATAETVQYGCSYATDTDRKLSIPLQWMKYCPECAKETSSMPERGATNVHYSLWKRTLAEAGALLESSRMLEEEKIPSRRIFDICDLTYAFAVCAEKHIPKRKREELVKGGVPA</sequence>
<evidence type="ECO:0000313" key="2">
    <source>
        <dbReference type="Proteomes" id="UP000574390"/>
    </source>
</evidence>
<organism evidence="1 2">
    <name type="scientific">Perkinsus olseni</name>
    <name type="common">Perkinsus atlanticus</name>
    <dbReference type="NCBI Taxonomy" id="32597"/>
    <lineage>
        <taxon>Eukaryota</taxon>
        <taxon>Sar</taxon>
        <taxon>Alveolata</taxon>
        <taxon>Perkinsozoa</taxon>
        <taxon>Perkinsea</taxon>
        <taxon>Perkinsida</taxon>
        <taxon>Perkinsidae</taxon>
        <taxon>Perkinsus</taxon>
    </lineage>
</organism>
<feature type="non-terminal residue" evidence="1">
    <location>
        <position position="122"/>
    </location>
</feature>
<accession>A0A7J6QHE6</accession>
<reference evidence="1 2" key="1">
    <citation type="submission" date="2020-04" db="EMBL/GenBank/DDBJ databases">
        <title>Perkinsus olseni comparative genomics.</title>
        <authorList>
            <person name="Bogema D.R."/>
        </authorList>
    </citation>
    <scope>NUCLEOTIDE SEQUENCE [LARGE SCALE GENOMIC DNA]</scope>
    <source>
        <strain evidence="1">ATCC PRA-205</strain>
    </source>
</reference>
<protein>
    <submittedName>
        <fullName evidence="1">Uncharacterized protein</fullName>
    </submittedName>
</protein>
<evidence type="ECO:0000313" key="1">
    <source>
        <dbReference type="EMBL" id="KAF4706960.1"/>
    </source>
</evidence>
<name>A0A7J6QHE6_PEROL</name>